<keyword evidence="3" id="KW-1185">Reference proteome</keyword>
<dbReference type="NCBIfam" id="TIGR01244">
    <property type="entry name" value="TIGR01244 family sulfur transferase"/>
    <property type="match status" value="1"/>
</dbReference>
<dbReference type="CDD" id="cd14503">
    <property type="entry name" value="PTP-bact"/>
    <property type="match status" value="1"/>
</dbReference>
<evidence type="ECO:0000259" key="1">
    <source>
        <dbReference type="Pfam" id="PF04273"/>
    </source>
</evidence>
<evidence type="ECO:0000313" key="3">
    <source>
        <dbReference type="Proteomes" id="UP000243073"/>
    </source>
</evidence>
<dbReference type="GO" id="GO:0016787">
    <property type="term" value="F:hydrolase activity"/>
    <property type="evidence" value="ECO:0007669"/>
    <property type="project" value="InterPro"/>
</dbReference>
<feature type="domain" description="Beta-lactamase hydrolase-like protein phosphatase-like" evidence="1">
    <location>
        <begin position="2"/>
        <end position="110"/>
    </location>
</feature>
<proteinExistence type="predicted"/>
<dbReference type="EMBL" id="MDKE01000070">
    <property type="protein sequence ID" value="OIN03818.1"/>
    <property type="molecule type" value="Genomic_DNA"/>
</dbReference>
<dbReference type="OrthoDB" id="9802771at2"/>
<dbReference type="InterPro" id="IPR029021">
    <property type="entry name" value="Prot-tyrosine_phosphatase-like"/>
</dbReference>
<dbReference type="SUPFAM" id="SSF52799">
    <property type="entry name" value="(Phosphotyrosine protein) phosphatases II"/>
    <property type="match status" value="1"/>
</dbReference>
<accession>A0A1J4QB66</accession>
<organism evidence="2 3">
    <name type="scientific">Oceanisphaera psychrotolerans</name>
    <dbReference type="NCBI Taxonomy" id="1414654"/>
    <lineage>
        <taxon>Bacteria</taxon>
        <taxon>Pseudomonadati</taxon>
        <taxon>Pseudomonadota</taxon>
        <taxon>Gammaproteobacteria</taxon>
        <taxon>Aeromonadales</taxon>
        <taxon>Aeromonadaceae</taxon>
        <taxon>Oceanisphaera</taxon>
    </lineage>
</organism>
<dbReference type="STRING" id="1414654.BFR47_07550"/>
<name>A0A1J4QB66_9GAMM</name>
<dbReference type="Pfam" id="PF04273">
    <property type="entry name" value="BLH_phosphatase"/>
    <property type="match status" value="1"/>
</dbReference>
<comment type="caution">
    <text evidence="2">The sequence shown here is derived from an EMBL/GenBank/DDBJ whole genome shotgun (WGS) entry which is preliminary data.</text>
</comment>
<reference evidence="2 3" key="1">
    <citation type="submission" date="2016-07" db="EMBL/GenBank/DDBJ databases">
        <title>Draft Genome Sequence of Oceanisphaera psychrotolerans, isolated from coastal sediment samples.</title>
        <authorList>
            <person name="Zhuo S."/>
            <person name="Ruan Z."/>
        </authorList>
    </citation>
    <scope>NUCLEOTIDE SEQUENCE [LARGE SCALE GENOMIC DNA]</scope>
    <source>
        <strain evidence="2 3">LAM-WHM-ZC</strain>
    </source>
</reference>
<dbReference type="Gene3D" id="3.90.190.10">
    <property type="entry name" value="Protein tyrosine phosphatase superfamily"/>
    <property type="match status" value="1"/>
</dbReference>
<dbReference type="Proteomes" id="UP000243073">
    <property type="component" value="Unassembled WGS sequence"/>
</dbReference>
<dbReference type="RefSeq" id="WP_071474206.1">
    <property type="nucleotide sequence ID" value="NZ_MDKE01000070.1"/>
</dbReference>
<protein>
    <submittedName>
        <fullName evidence="2">TIGR01244 family protein</fullName>
    </submittedName>
</protein>
<dbReference type="AlphaFoldDB" id="A0A1J4QB66"/>
<dbReference type="InterPro" id="IPR005939">
    <property type="entry name" value="BLH_phosphatase-like"/>
</dbReference>
<sequence length="140" mass="14727">MDIRQVTPSFAVAGQITAADLPQLKAAGYHTLICNRPDGETDGQPAAETIAAEARAQGFDWYWIPITSGQFTEEAVAAFARVLAEPRQPVLAFCRTGTRSITLWALAQAGKQPAAELLQLATAAGYDLSALAPRLGATAG</sequence>
<evidence type="ECO:0000313" key="2">
    <source>
        <dbReference type="EMBL" id="OIN03818.1"/>
    </source>
</evidence>
<gene>
    <name evidence="2" type="ORF">BFR47_07550</name>
</gene>